<dbReference type="InterPro" id="IPR048647">
    <property type="entry name" value="RlmA_N"/>
</dbReference>
<evidence type="ECO:0000313" key="5">
    <source>
        <dbReference type="EMBL" id="QBD80656.1"/>
    </source>
</evidence>
<evidence type="ECO:0000259" key="4">
    <source>
        <dbReference type="Pfam" id="PF21302"/>
    </source>
</evidence>
<evidence type="ECO:0000256" key="2">
    <source>
        <dbReference type="PIRSR" id="PIRSR018249-2"/>
    </source>
</evidence>
<evidence type="ECO:0000256" key="1">
    <source>
        <dbReference type="PIRSR" id="PIRSR018249-1"/>
    </source>
</evidence>
<gene>
    <name evidence="5" type="ORF">EPA93_33665</name>
</gene>
<dbReference type="GO" id="GO:0032259">
    <property type="term" value="P:methylation"/>
    <property type="evidence" value="ECO:0007669"/>
    <property type="project" value="UniProtKB-KW"/>
</dbReference>
<feature type="binding site" evidence="1">
    <location>
        <position position="29"/>
    </location>
    <ligand>
        <name>Zn(2+)</name>
        <dbReference type="ChEBI" id="CHEBI:29105"/>
    </ligand>
</feature>
<dbReference type="Pfam" id="PF21302">
    <property type="entry name" value="Zn_ribbon_RlmA"/>
    <property type="match status" value="1"/>
</dbReference>
<dbReference type="AlphaFoldDB" id="A0A4P6JZU6"/>
<feature type="binding site" evidence="1">
    <location>
        <position position="12"/>
    </location>
    <ligand>
        <name>Zn(2+)</name>
        <dbReference type="ChEBI" id="CHEBI:29105"/>
    </ligand>
</feature>
<keyword evidence="5" id="KW-0489">Methyltransferase</keyword>
<feature type="binding site" evidence="1">
    <location>
        <position position="25"/>
    </location>
    <ligand>
        <name>Zn(2+)</name>
        <dbReference type="ChEBI" id="CHEBI:29105"/>
    </ligand>
</feature>
<dbReference type="CDD" id="cd02440">
    <property type="entry name" value="AdoMet_MTases"/>
    <property type="match status" value="1"/>
</dbReference>
<feature type="domain" description="Methyltransferase" evidence="3">
    <location>
        <begin position="88"/>
        <end position="163"/>
    </location>
</feature>
<accession>A0A4P6JZU6</accession>
<dbReference type="PANTHER" id="PTHR43460">
    <property type="entry name" value="METHYLTRANSFERASE"/>
    <property type="match status" value="1"/>
</dbReference>
<organism evidence="5 6">
    <name type="scientific">Ktedonosporobacter rubrisoli</name>
    <dbReference type="NCBI Taxonomy" id="2509675"/>
    <lineage>
        <taxon>Bacteria</taxon>
        <taxon>Bacillati</taxon>
        <taxon>Chloroflexota</taxon>
        <taxon>Ktedonobacteria</taxon>
        <taxon>Ktedonobacterales</taxon>
        <taxon>Ktedonosporobacteraceae</taxon>
        <taxon>Ktedonosporobacter</taxon>
    </lineage>
</organism>
<reference evidence="5 6" key="1">
    <citation type="submission" date="2019-01" db="EMBL/GenBank/DDBJ databases">
        <title>Ktedonosporobacter rubrisoli SCAWS-G2.</title>
        <authorList>
            <person name="Huang Y."/>
            <person name="Yan B."/>
        </authorList>
    </citation>
    <scope>NUCLEOTIDE SEQUENCE [LARGE SCALE GENOMIC DNA]</scope>
    <source>
        <strain evidence="5 6">SCAWS-G2</strain>
    </source>
</reference>
<dbReference type="InterPro" id="IPR041698">
    <property type="entry name" value="Methyltransf_25"/>
</dbReference>
<dbReference type="InterPro" id="IPR016718">
    <property type="entry name" value="rRNA_m1G-MeTrfase_A_prd"/>
</dbReference>
<dbReference type="PIRSF" id="PIRSF018249">
    <property type="entry name" value="MyrA_prd"/>
    <property type="match status" value="1"/>
</dbReference>
<feature type="binding site" evidence="2">
    <location>
        <begin position="95"/>
        <end position="96"/>
    </location>
    <ligand>
        <name>S-adenosyl-L-methionine</name>
        <dbReference type="ChEBI" id="CHEBI:59789"/>
    </ligand>
</feature>
<keyword evidence="2" id="KW-0949">S-adenosyl-L-methionine</keyword>
<proteinExistence type="predicted"/>
<sequence>MRCLTILTCPVCATGFEQIDKTLTCEHGHTFDVAREGYVNLLKKKLSGDTREMLTARRSFFAHGYYAPLADALTRLLHAYLPPGQPRILDAGCGEGYYLGHMLHYLSNQPGYEQSCALGLDVSKDAVKMAAKKYPAASFVVANLKERLSIADSSVEAILNVFAPRNMDEFARILSARGLLLIVIPGSEHLQQLRSVLPLLQIEEHKQRHVLEQAAAHFHLLTTSGLSYTLQLAREEIAQLVTMTPNYWHLSDEARQSLETLPEMAITVSFLCLLLQKI</sequence>
<dbReference type="RefSeq" id="WP_129891720.1">
    <property type="nucleotide sequence ID" value="NZ_CP035758.1"/>
</dbReference>
<dbReference type="OrthoDB" id="5522265at2"/>
<keyword evidence="5" id="KW-0808">Transferase</keyword>
<keyword evidence="1" id="KW-0479">Metal-binding</keyword>
<dbReference type="KEGG" id="kbs:EPA93_33665"/>
<dbReference type="Proteomes" id="UP000290365">
    <property type="component" value="Chromosome"/>
</dbReference>
<feature type="binding site" evidence="2">
    <location>
        <position position="189"/>
    </location>
    <ligand>
        <name>S-adenosyl-L-methionine</name>
        <dbReference type="ChEBI" id="CHEBI:59789"/>
    </ligand>
</feature>
<dbReference type="Pfam" id="PF13649">
    <property type="entry name" value="Methyltransf_25"/>
    <property type="match status" value="1"/>
</dbReference>
<dbReference type="Gene3D" id="3.40.50.150">
    <property type="entry name" value="Vaccinia Virus protein VP39"/>
    <property type="match status" value="1"/>
</dbReference>
<dbReference type="GO" id="GO:0046872">
    <property type="term" value="F:metal ion binding"/>
    <property type="evidence" value="ECO:0007669"/>
    <property type="project" value="UniProtKB-KW"/>
</dbReference>
<name>A0A4P6JZU6_KTERU</name>
<evidence type="ECO:0000259" key="3">
    <source>
        <dbReference type="Pfam" id="PF13649"/>
    </source>
</evidence>
<feature type="binding site" evidence="1">
    <location>
        <position position="9"/>
    </location>
    <ligand>
        <name>Zn(2+)</name>
        <dbReference type="ChEBI" id="CHEBI:29105"/>
    </ligand>
</feature>
<evidence type="ECO:0000313" key="6">
    <source>
        <dbReference type="Proteomes" id="UP000290365"/>
    </source>
</evidence>
<dbReference type="InterPro" id="IPR029063">
    <property type="entry name" value="SAM-dependent_MTases_sf"/>
</dbReference>
<keyword evidence="1" id="KW-0862">Zinc</keyword>
<dbReference type="PANTHER" id="PTHR43460:SF1">
    <property type="entry name" value="METHYLTRANSFERASE TYPE 11 DOMAIN-CONTAINING PROTEIN"/>
    <property type="match status" value="1"/>
</dbReference>
<protein>
    <submittedName>
        <fullName evidence="5">Methyltransferase domain-containing protein</fullName>
    </submittedName>
</protein>
<keyword evidence="6" id="KW-1185">Reference proteome</keyword>
<dbReference type="EMBL" id="CP035758">
    <property type="protein sequence ID" value="QBD80656.1"/>
    <property type="molecule type" value="Genomic_DNA"/>
</dbReference>
<feature type="binding site" evidence="2">
    <location>
        <position position="66"/>
    </location>
    <ligand>
        <name>S-adenosyl-L-methionine</name>
        <dbReference type="ChEBI" id="CHEBI:59789"/>
    </ligand>
</feature>
<dbReference type="GO" id="GO:0008168">
    <property type="term" value="F:methyltransferase activity"/>
    <property type="evidence" value="ECO:0007669"/>
    <property type="project" value="UniProtKB-KW"/>
</dbReference>
<dbReference type="SUPFAM" id="SSF53335">
    <property type="entry name" value="S-adenosyl-L-methionine-dependent methyltransferases"/>
    <property type="match status" value="1"/>
</dbReference>
<feature type="domain" description="23S rRNA (guanine(745)-N(1))-methyltransferase N-terminal" evidence="4">
    <location>
        <begin position="8"/>
        <end position="42"/>
    </location>
</feature>
<dbReference type="InterPro" id="IPR052939">
    <property type="entry name" value="23S_rRNA_MeTrnsfrase_RlmA"/>
</dbReference>